<gene>
    <name evidence="1" type="ORF">EYF80_046518</name>
</gene>
<keyword evidence="2" id="KW-1185">Reference proteome</keyword>
<evidence type="ECO:0000313" key="1">
    <source>
        <dbReference type="EMBL" id="TNN43298.1"/>
    </source>
</evidence>
<organism evidence="1 2">
    <name type="scientific">Liparis tanakae</name>
    <name type="common">Tanaka's snailfish</name>
    <dbReference type="NCBI Taxonomy" id="230148"/>
    <lineage>
        <taxon>Eukaryota</taxon>
        <taxon>Metazoa</taxon>
        <taxon>Chordata</taxon>
        <taxon>Craniata</taxon>
        <taxon>Vertebrata</taxon>
        <taxon>Euteleostomi</taxon>
        <taxon>Actinopterygii</taxon>
        <taxon>Neopterygii</taxon>
        <taxon>Teleostei</taxon>
        <taxon>Neoteleostei</taxon>
        <taxon>Acanthomorphata</taxon>
        <taxon>Eupercaria</taxon>
        <taxon>Perciformes</taxon>
        <taxon>Cottioidei</taxon>
        <taxon>Cottales</taxon>
        <taxon>Liparidae</taxon>
        <taxon>Liparis</taxon>
    </lineage>
</organism>
<dbReference type="Proteomes" id="UP000314294">
    <property type="component" value="Unassembled WGS sequence"/>
</dbReference>
<dbReference type="AlphaFoldDB" id="A0A4Z2FQ71"/>
<comment type="caution">
    <text evidence="1">The sequence shown here is derived from an EMBL/GenBank/DDBJ whole genome shotgun (WGS) entry which is preliminary data.</text>
</comment>
<dbReference type="EMBL" id="SRLO01000977">
    <property type="protein sequence ID" value="TNN43298.1"/>
    <property type="molecule type" value="Genomic_DNA"/>
</dbReference>
<evidence type="ECO:0000313" key="2">
    <source>
        <dbReference type="Proteomes" id="UP000314294"/>
    </source>
</evidence>
<protein>
    <submittedName>
        <fullName evidence="1">Uncharacterized protein</fullName>
    </submittedName>
</protein>
<proteinExistence type="predicted"/>
<reference evidence="1 2" key="1">
    <citation type="submission" date="2019-03" db="EMBL/GenBank/DDBJ databases">
        <title>First draft genome of Liparis tanakae, snailfish: a comprehensive survey of snailfish specific genes.</title>
        <authorList>
            <person name="Kim W."/>
            <person name="Song I."/>
            <person name="Jeong J.-H."/>
            <person name="Kim D."/>
            <person name="Kim S."/>
            <person name="Ryu S."/>
            <person name="Song J.Y."/>
            <person name="Lee S.K."/>
        </authorList>
    </citation>
    <scope>NUCLEOTIDE SEQUENCE [LARGE SCALE GENOMIC DNA]</scope>
    <source>
        <tissue evidence="1">Muscle</tissue>
    </source>
</reference>
<sequence length="75" mass="8001">MDVDVAHGAGTDVSPVSQFPFSDNDLFHFPENLPLYFLSVLGGVAQADTGDIAQVLGRKVKLVSISPTKRGTQVE</sequence>
<name>A0A4Z2FQ71_9TELE</name>
<accession>A0A4Z2FQ71</accession>